<accession>A0AAV7ISV5</accession>
<keyword evidence="2" id="KW-1185">Reference proteome</keyword>
<dbReference type="Proteomes" id="UP000826195">
    <property type="component" value="Unassembled WGS sequence"/>
</dbReference>
<reference evidence="1 2" key="1">
    <citation type="journal article" date="2021" name="J. Hered.">
        <title>A chromosome-level genome assembly of the parasitoid wasp, Cotesia glomerata (Hymenoptera: Braconidae).</title>
        <authorList>
            <person name="Pinto B.J."/>
            <person name="Weis J.J."/>
            <person name="Gamble T."/>
            <person name="Ode P.J."/>
            <person name="Paul R."/>
            <person name="Zaspel J.M."/>
        </authorList>
    </citation>
    <scope>NUCLEOTIDE SEQUENCE [LARGE SCALE GENOMIC DNA]</scope>
    <source>
        <strain evidence="1">CgM1</strain>
    </source>
</reference>
<dbReference type="AlphaFoldDB" id="A0AAV7ISV5"/>
<gene>
    <name evidence="1" type="ORF">KQX54_013263</name>
</gene>
<comment type="caution">
    <text evidence="1">The sequence shown here is derived from an EMBL/GenBank/DDBJ whole genome shotgun (WGS) entry which is preliminary data.</text>
</comment>
<name>A0AAV7ISV5_COTGL</name>
<evidence type="ECO:0000313" key="1">
    <source>
        <dbReference type="EMBL" id="KAH0554857.1"/>
    </source>
</evidence>
<proteinExistence type="predicted"/>
<protein>
    <submittedName>
        <fullName evidence="1">Uncharacterized protein</fullName>
    </submittedName>
</protein>
<evidence type="ECO:0000313" key="2">
    <source>
        <dbReference type="Proteomes" id="UP000826195"/>
    </source>
</evidence>
<dbReference type="EMBL" id="JAHXZJ010001119">
    <property type="protein sequence ID" value="KAH0554857.1"/>
    <property type="molecule type" value="Genomic_DNA"/>
</dbReference>
<organism evidence="1 2">
    <name type="scientific">Cotesia glomerata</name>
    <name type="common">Lepidopteran parasitic wasp</name>
    <name type="synonym">Apanteles glomeratus</name>
    <dbReference type="NCBI Taxonomy" id="32391"/>
    <lineage>
        <taxon>Eukaryota</taxon>
        <taxon>Metazoa</taxon>
        <taxon>Ecdysozoa</taxon>
        <taxon>Arthropoda</taxon>
        <taxon>Hexapoda</taxon>
        <taxon>Insecta</taxon>
        <taxon>Pterygota</taxon>
        <taxon>Neoptera</taxon>
        <taxon>Endopterygota</taxon>
        <taxon>Hymenoptera</taxon>
        <taxon>Apocrita</taxon>
        <taxon>Ichneumonoidea</taxon>
        <taxon>Braconidae</taxon>
        <taxon>Microgastrinae</taxon>
        <taxon>Cotesia</taxon>
    </lineage>
</organism>
<sequence length="79" mass="8768">MYDDRTGGTQQSADGERHVKAQSSACELRTILIIPQEVAIARNIKGMRKDIMDVADSQYHHRSSCGCGYFMGCKRSVTS</sequence>